<evidence type="ECO:0000259" key="1">
    <source>
        <dbReference type="Pfam" id="PF00535"/>
    </source>
</evidence>
<dbReference type="Pfam" id="PF00535">
    <property type="entry name" value="Glycos_transf_2"/>
    <property type="match status" value="1"/>
</dbReference>
<name>A0A4R9HZS9_9LEPT</name>
<dbReference type="SUPFAM" id="SSF53448">
    <property type="entry name" value="Nucleotide-diphospho-sugar transferases"/>
    <property type="match status" value="1"/>
</dbReference>
<proteinExistence type="predicted"/>
<keyword evidence="3" id="KW-1185">Reference proteome</keyword>
<dbReference type="Proteomes" id="UP000298009">
    <property type="component" value="Unassembled WGS sequence"/>
</dbReference>
<protein>
    <submittedName>
        <fullName evidence="2">Glycosyltransferase</fullName>
    </submittedName>
</protein>
<dbReference type="PANTHER" id="PTHR22916">
    <property type="entry name" value="GLYCOSYLTRANSFERASE"/>
    <property type="match status" value="1"/>
</dbReference>
<evidence type="ECO:0000313" key="2">
    <source>
        <dbReference type="EMBL" id="TGK78443.1"/>
    </source>
</evidence>
<sequence>MKKTNSGTPTPLVSILMNCYNGAEFLREAIDSVIAQTYQNWELVFWDNQSTDKSAEIVRSYNDPRIKYYYSPEHTKLYKGRNLAIGKVNGKYISFLDTDDVWEKNKLELQMSAFANSDYDLVCSNYDLIDPKSKFIKKANRFNKPSGFITKYLIDEYYIGILTVVFDVTLLKENNLNFNQSYNHIGDFDLFLKLSENHKILYMSNSLASYRIHDNNLSSKKELELLREIKKMIREISHRDFYSRNLKLISKLKLVRQFMLLKLVIRKGKPVKINNILRFMCYDFLKFSKLLILFFIHKLKSNSKV</sequence>
<gene>
    <name evidence="2" type="ORF">EHQ24_18005</name>
</gene>
<comment type="caution">
    <text evidence="2">The sequence shown here is derived from an EMBL/GenBank/DDBJ whole genome shotgun (WGS) entry which is preliminary data.</text>
</comment>
<dbReference type="InterPro" id="IPR001173">
    <property type="entry name" value="Glyco_trans_2-like"/>
</dbReference>
<keyword evidence="2" id="KW-0808">Transferase</keyword>
<dbReference type="OrthoDB" id="305760at2"/>
<dbReference type="EMBL" id="RQFK01000033">
    <property type="protein sequence ID" value="TGK78443.1"/>
    <property type="molecule type" value="Genomic_DNA"/>
</dbReference>
<accession>A0A4R9HZS9</accession>
<reference evidence="2" key="1">
    <citation type="journal article" date="2019" name="PLoS Negl. Trop. Dis.">
        <title>Revisiting the worldwide diversity of Leptospira species in the environment.</title>
        <authorList>
            <person name="Vincent A.T."/>
            <person name="Schiettekatte O."/>
            <person name="Bourhy P."/>
            <person name="Veyrier F.J."/>
            <person name="Picardeau M."/>
        </authorList>
    </citation>
    <scope>NUCLEOTIDE SEQUENCE [LARGE SCALE GENOMIC DNA]</scope>
    <source>
        <strain evidence="2">201800287</strain>
    </source>
</reference>
<organism evidence="2 3">
    <name type="scientific">Leptospira noumeaensis</name>
    <dbReference type="NCBI Taxonomy" id="2484964"/>
    <lineage>
        <taxon>Bacteria</taxon>
        <taxon>Pseudomonadati</taxon>
        <taxon>Spirochaetota</taxon>
        <taxon>Spirochaetia</taxon>
        <taxon>Leptospirales</taxon>
        <taxon>Leptospiraceae</taxon>
        <taxon>Leptospira</taxon>
    </lineage>
</organism>
<dbReference type="PANTHER" id="PTHR22916:SF3">
    <property type="entry name" value="UDP-GLCNAC:BETAGAL BETA-1,3-N-ACETYLGLUCOSAMINYLTRANSFERASE-LIKE PROTEIN 1"/>
    <property type="match status" value="1"/>
</dbReference>
<feature type="domain" description="Glycosyltransferase 2-like" evidence="1">
    <location>
        <begin position="14"/>
        <end position="156"/>
    </location>
</feature>
<dbReference type="Gene3D" id="3.90.550.10">
    <property type="entry name" value="Spore Coat Polysaccharide Biosynthesis Protein SpsA, Chain A"/>
    <property type="match status" value="1"/>
</dbReference>
<evidence type="ECO:0000313" key="3">
    <source>
        <dbReference type="Proteomes" id="UP000298009"/>
    </source>
</evidence>
<dbReference type="AlphaFoldDB" id="A0A4R9HZS9"/>
<dbReference type="InterPro" id="IPR029044">
    <property type="entry name" value="Nucleotide-diphossugar_trans"/>
</dbReference>
<dbReference type="GO" id="GO:0016758">
    <property type="term" value="F:hexosyltransferase activity"/>
    <property type="evidence" value="ECO:0007669"/>
    <property type="project" value="UniProtKB-ARBA"/>
</dbReference>
<dbReference type="RefSeq" id="WP_135602974.1">
    <property type="nucleotide sequence ID" value="NZ_RQFK01000033.1"/>
</dbReference>